<dbReference type="AlphaFoldDB" id="A0A7D9JY07"/>
<protein>
    <submittedName>
        <fullName evidence="1">Uncharacterized protein</fullName>
    </submittedName>
</protein>
<dbReference type="EMBL" id="CACRXK020023450">
    <property type="protein sequence ID" value="CAB4037775.1"/>
    <property type="molecule type" value="Genomic_DNA"/>
</dbReference>
<proteinExistence type="predicted"/>
<comment type="caution">
    <text evidence="1">The sequence shown here is derived from an EMBL/GenBank/DDBJ whole genome shotgun (WGS) entry which is preliminary data.</text>
</comment>
<keyword evidence="2" id="KW-1185">Reference proteome</keyword>
<reference evidence="1" key="1">
    <citation type="submission" date="2020-04" db="EMBL/GenBank/DDBJ databases">
        <authorList>
            <person name="Alioto T."/>
            <person name="Alioto T."/>
            <person name="Gomez Garrido J."/>
        </authorList>
    </citation>
    <scope>NUCLEOTIDE SEQUENCE</scope>
    <source>
        <strain evidence="1">A484AB</strain>
    </source>
</reference>
<accession>A0A7D9JY07</accession>
<gene>
    <name evidence="1" type="ORF">PACLA_8A084763</name>
</gene>
<sequence>MEIENKCKSEGYRCPTTNDAVVTKEPKSLDTLVELACIFREKHEIFLRVTKLLTILCGNEDIRKSLLSMEKAVNKIKSIFALTRRKHEFEMKRNTAKAKRLSVCTQNTKKKVDNNSTVNPLAAVTSLIETLGLGVITVMGV</sequence>
<evidence type="ECO:0000313" key="1">
    <source>
        <dbReference type="EMBL" id="CAB4037775.1"/>
    </source>
</evidence>
<name>A0A7D9JY07_PARCT</name>
<organism evidence="1 2">
    <name type="scientific">Paramuricea clavata</name>
    <name type="common">Red gorgonian</name>
    <name type="synonym">Violescent sea-whip</name>
    <dbReference type="NCBI Taxonomy" id="317549"/>
    <lineage>
        <taxon>Eukaryota</taxon>
        <taxon>Metazoa</taxon>
        <taxon>Cnidaria</taxon>
        <taxon>Anthozoa</taxon>
        <taxon>Octocorallia</taxon>
        <taxon>Malacalcyonacea</taxon>
        <taxon>Plexauridae</taxon>
        <taxon>Paramuricea</taxon>
    </lineage>
</organism>
<evidence type="ECO:0000313" key="2">
    <source>
        <dbReference type="Proteomes" id="UP001152795"/>
    </source>
</evidence>
<dbReference type="Proteomes" id="UP001152795">
    <property type="component" value="Unassembled WGS sequence"/>
</dbReference>